<accession>A0ACC2NHG6</accession>
<proteinExistence type="predicted"/>
<keyword evidence="2" id="KW-1185">Reference proteome</keyword>
<reference evidence="1" key="1">
    <citation type="submission" date="2023-04" db="EMBL/GenBank/DDBJ databases">
        <title>A chromosome-level genome assembly of the parasitoid wasp Eretmocerus hayati.</title>
        <authorList>
            <person name="Zhong Y."/>
            <person name="Liu S."/>
            <person name="Liu Y."/>
        </authorList>
    </citation>
    <scope>NUCLEOTIDE SEQUENCE</scope>
    <source>
        <strain evidence="1">ZJU_SS_LIU_2023</strain>
    </source>
</reference>
<evidence type="ECO:0000313" key="2">
    <source>
        <dbReference type="Proteomes" id="UP001239111"/>
    </source>
</evidence>
<evidence type="ECO:0000313" key="1">
    <source>
        <dbReference type="EMBL" id="KAJ8670536.1"/>
    </source>
</evidence>
<comment type="caution">
    <text evidence="1">The sequence shown here is derived from an EMBL/GenBank/DDBJ whole genome shotgun (WGS) entry which is preliminary data.</text>
</comment>
<dbReference type="Proteomes" id="UP001239111">
    <property type="component" value="Chromosome 3"/>
</dbReference>
<name>A0ACC2NHG6_9HYME</name>
<dbReference type="EMBL" id="CM056743">
    <property type="protein sequence ID" value="KAJ8670536.1"/>
    <property type="molecule type" value="Genomic_DNA"/>
</dbReference>
<sequence length="334" mass="38605">MARSATAILLTMILLLLTIFVWSGGGALRHRHLRHQNSYSDEMEWSQLRQIVTRNISGVRLEEPRATGGSLLEIIEEQTCSASLVRLTCRSLEAFVFVLEAEYQPERSDACVLRDSYVSRENWCKLKRRLANARLLQTRRDFLIYRYGLEDPERPYDFRTSVNRRCSGLHHCRYRVLSDHPEALFWKPANIRIKYACIPETSVYKYCNTVIRVPNVPGGFLKSPGYPLYYLGGFTCEWSFRSRPDQRILLTFHDLSIRDHDKEGRCVDIVRISDSGETLFQSCGTMAGVKVISKTNVIALNLIADVMLYPARGFFLQYQGTWTFDHLFLLEITV</sequence>
<organism evidence="1 2">
    <name type="scientific">Eretmocerus hayati</name>
    <dbReference type="NCBI Taxonomy" id="131215"/>
    <lineage>
        <taxon>Eukaryota</taxon>
        <taxon>Metazoa</taxon>
        <taxon>Ecdysozoa</taxon>
        <taxon>Arthropoda</taxon>
        <taxon>Hexapoda</taxon>
        <taxon>Insecta</taxon>
        <taxon>Pterygota</taxon>
        <taxon>Neoptera</taxon>
        <taxon>Endopterygota</taxon>
        <taxon>Hymenoptera</taxon>
        <taxon>Apocrita</taxon>
        <taxon>Proctotrupomorpha</taxon>
        <taxon>Chalcidoidea</taxon>
        <taxon>Aphelinidae</taxon>
        <taxon>Aphelininae</taxon>
        <taxon>Eretmocerus</taxon>
    </lineage>
</organism>
<protein>
    <submittedName>
        <fullName evidence="1">Uncharacterized protein</fullName>
    </submittedName>
</protein>
<gene>
    <name evidence="1" type="ORF">QAD02_001795</name>
</gene>